<evidence type="ECO:0000256" key="1">
    <source>
        <dbReference type="SAM" id="MobiDB-lite"/>
    </source>
</evidence>
<protein>
    <recommendedName>
        <fullName evidence="5">DUF2007 domain-containing protein</fullName>
    </recommendedName>
</protein>
<comment type="caution">
    <text evidence="3">The sequence shown here is derived from an EMBL/GenBank/DDBJ whole genome shotgun (WGS) entry which is preliminary data.</text>
</comment>
<reference evidence="3 4" key="1">
    <citation type="journal article" date="2015" name="Stand. Genomic Sci.">
        <title>Genomic Encyclopedia of Bacterial and Archaeal Type Strains, Phase III: the genomes of soil and plant-associated and newly described type strains.</title>
        <authorList>
            <person name="Whitman W.B."/>
            <person name="Woyke T."/>
            <person name="Klenk H.P."/>
            <person name="Zhou Y."/>
            <person name="Lilburn T.G."/>
            <person name="Beck B.J."/>
            <person name="De Vos P."/>
            <person name="Vandamme P."/>
            <person name="Eisen J.A."/>
            <person name="Garrity G."/>
            <person name="Hugenholtz P."/>
            <person name="Kyrpides N.C."/>
        </authorList>
    </citation>
    <scope>NUCLEOTIDE SEQUENCE [LARGE SCALE GENOMIC DNA]</scope>
    <source>
        <strain evidence="3 4">CECT 7306</strain>
    </source>
</reference>
<keyword evidence="4" id="KW-1185">Reference proteome</keyword>
<evidence type="ECO:0008006" key="5">
    <source>
        <dbReference type="Google" id="ProtNLM"/>
    </source>
</evidence>
<keyword evidence="2" id="KW-0812">Transmembrane</keyword>
<feature type="transmembrane region" description="Helical" evidence="2">
    <location>
        <begin position="33"/>
        <end position="56"/>
    </location>
</feature>
<evidence type="ECO:0000256" key="2">
    <source>
        <dbReference type="SAM" id="Phobius"/>
    </source>
</evidence>
<proteinExistence type="predicted"/>
<dbReference type="InParanoid" id="A0A3N1HN11"/>
<evidence type="ECO:0000313" key="3">
    <source>
        <dbReference type="EMBL" id="ROP43861.1"/>
    </source>
</evidence>
<gene>
    <name evidence="3" type="ORF">EDC03_1457</name>
</gene>
<feature type="region of interest" description="Disordered" evidence="1">
    <location>
        <begin position="1"/>
        <end position="22"/>
    </location>
</feature>
<keyword evidence="2" id="KW-0472">Membrane</keyword>
<organism evidence="3 4">
    <name type="scientific">Pseudokineococcus lusitanus</name>
    <dbReference type="NCBI Taxonomy" id="763993"/>
    <lineage>
        <taxon>Bacteria</taxon>
        <taxon>Bacillati</taxon>
        <taxon>Actinomycetota</taxon>
        <taxon>Actinomycetes</taxon>
        <taxon>Kineosporiales</taxon>
        <taxon>Kineosporiaceae</taxon>
        <taxon>Pseudokineococcus</taxon>
    </lineage>
</organism>
<keyword evidence="2" id="KW-1133">Transmembrane helix</keyword>
<dbReference type="Proteomes" id="UP000276232">
    <property type="component" value="Unassembled WGS sequence"/>
</dbReference>
<dbReference type="EMBL" id="RJKN01000003">
    <property type="protein sequence ID" value="ROP43861.1"/>
    <property type="molecule type" value="Genomic_DNA"/>
</dbReference>
<dbReference type="AlphaFoldDB" id="A0A3N1HN11"/>
<name>A0A3N1HN11_9ACTN</name>
<sequence>MTGATSAAPAAPSGGPRAAARPSGAHTARVDVWAAYQVLFGPLMAFVAVGVLALLLRWTWARGRSLVPGRARQGAPEDYGLLVAVAEPATFVEAEVLRRRLEDEGLRATLAPTTEGPRVLVFPRDAEVARAVLRRP</sequence>
<accession>A0A3N1HN11</accession>
<evidence type="ECO:0000313" key="4">
    <source>
        <dbReference type="Proteomes" id="UP000276232"/>
    </source>
</evidence>